<evidence type="ECO:0000313" key="5">
    <source>
        <dbReference type="Proteomes" id="UP000297475"/>
    </source>
</evidence>
<evidence type="ECO:0000259" key="3">
    <source>
        <dbReference type="PROSITE" id="PS51295"/>
    </source>
</evidence>
<organism evidence="4 5">
    <name type="scientific">Natronospirillum operosum</name>
    <dbReference type="NCBI Taxonomy" id="2759953"/>
    <lineage>
        <taxon>Bacteria</taxon>
        <taxon>Pseudomonadati</taxon>
        <taxon>Pseudomonadota</taxon>
        <taxon>Gammaproteobacteria</taxon>
        <taxon>Oceanospirillales</taxon>
        <taxon>Natronospirillaceae</taxon>
        <taxon>Natronospirillum</taxon>
    </lineage>
</organism>
<protein>
    <submittedName>
        <fullName evidence="4">Ribosome assembly RNA-binding protein YhbY</fullName>
    </submittedName>
</protein>
<dbReference type="InterPro" id="IPR035920">
    <property type="entry name" value="YhbY-like_sf"/>
</dbReference>
<dbReference type="PROSITE" id="PS51295">
    <property type="entry name" value="CRM"/>
    <property type="match status" value="1"/>
</dbReference>
<dbReference type="Proteomes" id="UP000297475">
    <property type="component" value="Unassembled WGS sequence"/>
</dbReference>
<dbReference type="PANTHER" id="PTHR40065">
    <property type="entry name" value="RNA-BINDING PROTEIN YHBY"/>
    <property type="match status" value="1"/>
</dbReference>
<dbReference type="InterPro" id="IPR051925">
    <property type="entry name" value="RNA-binding_domain"/>
</dbReference>
<dbReference type="PANTHER" id="PTHR40065:SF3">
    <property type="entry name" value="RNA-BINDING PROTEIN YHBY"/>
    <property type="match status" value="1"/>
</dbReference>
<accession>A0A4Z0W966</accession>
<gene>
    <name evidence="4" type="primary">yhbY</name>
    <name evidence="4" type="ORF">E4656_08115</name>
</gene>
<keyword evidence="5" id="KW-1185">Reference proteome</keyword>
<proteinExistence type="predicted"/>
<dbReference type="SUPFAM" id="SSF75471">
    <property type="entry name" value="YhbY-like"/>
    <property type="match status" value="1"/>
</dbReference>
<evidence type="ECO:0000256" key="1">
    <source>
        <dbReference type="ARBA" id="ARBA00022884"/>
    </source>
</evidence>
<dbReference type="EMBL" id="SRMF01000002">
    <property type="protein sequence ID" value="TGG94127.1"/>
    <property type="molecule type" value="Genomic_DNA"/>
</dbReference>
<dbReference type="NCBIfam" id="TIGR00253">
    <property type="entry name" value="RNA_bind_YhbY"/>
    <property type="match status" value="1"/>
</dbReference>
<feature type="domain" description="CRM" evidence="3">
    <location>
        <begin position="5"/>
        <end position="101"/>
    </location>
</feature>
<name>A0A4Z0W966_9GAMM</name>
<dbReference type="Gene3D" id="3.30.110.60">
    <property type="entry name" value="YhbY-like"/>
    <property type="match status" value="1"/>
</dbReference>
<comment type="caution">
    <text evidence="4">The sequence shown here is derived from an EMBL/GenBank/DDBJ whole genome shotgun (WGS) entry which is preliminary data.</text>
</comment>
<evidence type="ECO:0000313" key="4">
    <source>
        <dbReference type="EMBL" id="TGG94127.1"/>
    </source>
</evidence>
<reference evidence="4 5" key="1">
    <citation type="submission" date="2019-04" db="EMBL/GenBank/DDBJ databases">
        <title>Natronospirillum operosus gen. nov., sp. nov., a haloalkaliphilic satellite isolated from decaying biomass of laboratory culture of cyanobacterium Geitlerinema sp. and proposal of Natronospirillaceae fam. nov. and Saccharospirillaceae fam. nov.</title>
        <authorList>
            <person name="Kevbrin V."/>
            <person name="Boltyanskaya Y."/>
            <person name="Koziaeva V."/>
            <person name="Grouzdev D.S."/>
            <person name="Park M."/>
            <person name="Cho J."/>
        </authorList>
    </citation>
    <scope>NUCLEOTIDE SEQUENCE [LARGE SCALE GENOMIC DNA]</scope>
    <source>
        <strain evidence="4 5">G-116</strain>
    </source>
</reference>
<dbReference type="RefSeq" id="WP_135482695.1">
    <property type="nucleotide sequence ID" value="NZ_SRMF01000002.1"/>
</dbReference>
<keyword evidence="1 2" id="KW-0694">RNA-binding</keyword>
<dbReference type="AlphaFoldDB" id="A0A4Z0W966"/>
<dbReference type="Pfam" id="PF01985">
    <property type="entry name" value="CRS1_YhbY"/>
    <property type="match status" value="1"/>
</dbReference>
<dbReference type="OrthoDB" id="9797519at2"/>
<evidence type="ECO:0000256" key="2">
    <source>
        <dbReference type="PROSITE-ProRule" id="PRU00626"/>
    </source>
</evidence>
<dbReference type="GO" id="GO:0003723">
    <property type="term" value="F:RNA binding"/>
    <property type="evidence" value="ECO:0007669"/>
    <property type="project" value="UniProtKB-UniRule"/>
</dbReference>
<dbReference type="SMART" id="SM01103">
    <property type="entry name" value="CRS1_YhbY"/>
    <property type="match status" value="1"/>
</dbReference>
<sequence length="103" mass="11356">MAARKPLTSEDKKRLRGIGHDLKPIVTIGGNGVTEGVLAELDRALTDHELIKLKIAAGERDDRQPVIDYVTAETRCELVASIGKIALLYRRNPKADPKKSNVR</sequence>
<dbReference type="InterPro" id="IPR001890">
    <property type="entry name" value="RNA-binding_CRM"/>
</dbReference>
<dbReference type="InterPro" id="IPR017924">
    <property type="entry name" value="RNA-binding_YhbY"/>
</dbReference>